<feature type="signal peptide" evidence="1">
    <location>
        <begin position="1"/>
        <end position="23"/>
    </location>
</feature>
<sequence length="305" mass="34531">MMKSYLMFYVLVVAVFSGGHAWAASNCNLSLQNIRLENTGKNVTYDIFEAGSFALIQNHLIDIKNNSSDLTCDTVVLIQPKQNFFAGSQRGQRLEYQILSGRNSASIYENGLAMVVRNLKPKEKRTLSYQLKFAAGQYVSHGPYRNLFDYSAVEFPLNRTNVYDETAYDFQVRVNKSAKISLWGTNERYQYTVDFGELETGKTLQLAPQLLVQSTADYAIDFQSENHGHLRHRSGDSTWDVDYDFFVNHRPISLTAGGHRSRFRQPASAVGDRYSMMFRVGNVNSKPAGQYEDVITITVTPSLVH</sequence>
<proteinExistence type="predicted"/>
<evidence type="ECO:0000313" key="2">
    <source>
        <dbReference type="EMBL" id="KDM91067.1"/>
    </source>
</evidence>
<evidence type="ECO:0008006" key="4">
    <source>
        <dbReference type="Google" id="ProtNLM"/>
    </source>
</evidence>
<feature type="chain" id="PRO_5001626050" description="Spore coat protein U domain-containing protein" evidence="1">
    <location>
        <begin position="24"/>
        <end position="305"/>
    </location>
</feature>
<name>A0A066RTP1_9GAMM</name>
<organism evidence="2 3">
    <name type="scientific">Photobacterium galatheae</name>
    <dbReference type="NCBI Taxonomy" id="1654360"/>
    <lineage>
        <taxon>Bacteria</taxon>
        <taxon>Pseudomonadati</taxon>
        <taxon>Pseudomonadota</taxon>
        <taxon>Gammaproteobacteria</taxon>
        <taxon>Vibrionales</taxon>
        <taxon>Vibrionaceae</taxon>
        <taxon>Photobacterium</taxon>
    </lineage>
</organism>
<evidence type="ECO:0000313" key="3">
    <source>
        <dbReference type="Proteomes" id="UP000027192"/>
    </source>
</evidence>
<reference evidence="2 3" key="1">
    <citation type="submission" date="2014-04" db="EMBL/GenBank/DDBJ databases">
        <title>Draft genome sequence of Photobacterium halotolerans S2753: a solonamide, ngercheumicin and holomycin producer.</title>
        <authorList>
            <person name="Machado H.R."/>
            <person name="Gram L."/>
        </authorList>
    </citation>
    <scope>NUCLEOTIDE SEQUENCE [LARGE SCALE GENOMIC DNA]</scope>
    <source>
        <strain evidence="2 3">S2753</strain>
    </source>
</reference>
<comment type="caution">
    <text evidence="2">The sequence shown here is derived from an EMBL/GenBank/DDBJ whole genome shotgun (WGS) entry which is preliminary data.</text>
</comment>
<keyword evidence="1" id="KW-0732">Signal</keyword>
<protein>
    <recommendedName>
        <fullName evidence="4">Spore coat protein U domain-containing protein</fullName>
    </recommendedName>
</protein>
<keyword evidence="3" id="KW-1185">Reference proteome</keyword>
<dbReference type="AlphaFoldDB" id="A0A066RTP1"/>
<evidence type="ECO:0000256" key="1">
    <source>
        <dbReference type="SAM" id="SignalP"/>
    </source>
</evidence>
<dbReference type="Proteomes" id="UP000027192">
    <property type="component" value="Unassembled WGS sequence"/>
</dbReference>
<dbReference type="EMBL" id="JMIB01000026">
    <property type="protein sequence ID" value="KDM91067.1"/>
    <property type="molecule type" value="Genomic_DNA"/>
</dbReference>
<gene>
    <name evidence="2" type="ORF">EA58_12990</name>
</gene>
<dbReference type="STRING" id="1654360.EA58_12990"/>
<accession>A0A066RTP1</accession>